<gene>
    <name evidence="8" type="ORF">OQ273_20900</name>
</gene>
<keyword evidence="3 5" id="KW-0378">Hydrolase</keyword>
<evidence type="ECO:0000313" key="9">
    <source>
        <dbReference type="Proteomes" id="UP001151234"/>
    </source>
</evidence>
<dbReference type="SUPFAM" id="SSF52743">
    <property type="entry name" value="Subtilisin-like"/>
    <property type="match status" value="1"/>
</dbReference>
<evidence type="ECO:0000259" key="7">
    <source>
        <dbReference type="Pfam" id="PF00082"/>
    </source>
</evidence>
<dbReference type="GO" id="GO:0006508">
    <property type="term" value="P:proteolysis"/>
    <property type="evidence" value="ECO:0007669"/>
    <property type="project" value="UniProtKB-KW"/>
</dbReference>
<evidence type="ECO:0000256" key="3">
    <source>
        <dbReference type="ARBA" id="ARBA00022801"/>
    </source>
</evidence>
<evidence type="ECO:0000256" key="5">
    <source>
        <dbReference type="PROSITE-ProRule" id="PRU01240"/>
    </source>
</evidence>
<proteinExistence type="inferred from homology"/>
<evidence type="ECO:0000256" key="2">
    <source>
        <dbReference type="ARBA" id="ARBA00022670"/>
    </source>
</evidence>
<dbReference type="GO" id="GO:0004252">
    <property type="term" value="F:serine-type endopeptidase activity"/>
    <property type="evidence" value="ECO:0007669"/>
    <property type="project" value="UniProtKB-UniRule"/>
</dbReference>
<dbReference type="CDD" id="cd00306">
    <property type="entry name" value="Peptidases_S8_S53"/>
    <property type="match status" value="1"/>
</dbReference>
<feature type="domain" description="Peptidase S8/S53" evidence="7">
    <location>
        <begin position="177"/>
        <end position="433"/>
    </location>
</feature>
<dbReference type="PANTHER" id="PTHR43806">
    <property type="entry name" value="PEPTIDASE S8"/>
    <property type="match status" value="1"/>
</dbReference>
<organism evidence="8 9">
    <name type="scientific">Hoeflea prorocentri</name>
    <dbReference type="NCBI Taxonomy" id="1922333"/>
    <lineage>
        <taxon>Bacteria</taxon>
        <taxon>Pseudomonadati</taxon>
        <taxon>Pseudomonadota</taxon>
        <taxon>Alphaproteobacteria</taxon>
        <taxon>Hyphomicrobiales</taxon>
        <taxon>Rhizobiaceae</taxon>
        <taxon>Hoeflea</taxon>
    </lineage>
</organism>
<evidence type="ECO:0000256" key="4">
    <source>
        <dbReference type="ARBA" id="ARBA00022825"/>
    </source>
</evidence>
<dbReference type="Gene3D" id="3.40.50.200">
    <property type="entry name" value="Peptidase S8/S53 domain"/>
    <property type="match status" value="1"/>
</dbReference>
<dbReference type="EMBL" id="JAPJZI010000001">
    <property type="protein sequence ID" value="MDA5401046.1"/>
    <property type="molecule type" value="Genomic_DNA"/>
</dbReference>
<sequence>MMSSTQTMSSIGTLSRLIGRPREGGRSAARNKANNALPADELGFVLQYRRQPDLEQARRQLVSILDTLDFLLQPLFPMGADELAHFAVLRFPGVGAGRASDALFSIAYELGEALDLVSCEPCIGEYIMTFPEPPQADAGPAQMSSLCWVNSPAPVDKKWALENTRVNSAWHLSPGLGKGIFIAQPDTGFAAHDEIGSDALRLDLAADILEGDGDPTDPLDPATSNPGHGSGMASVAVGCRSGEISGAAPGAHLVPIRCASDVQMINPAPLARAVDHARMSGCHIVSLSLGGLGSAALRTSIRKAVESDLIVVAAAGNCIGLTVYPARYPEVIAVGGTNINDRIWRGSSTGPAVDIAAPAEMVWRAKHDMAKGGKPIVSEGQGTSYSAALVAGIAALWLEHHGRDNLIAEARSRHVTLQELFRSALCRTARVPTGWNSSRLGAGIVDAETLLRLAPKDIPDPAWPAKSYRPCSTEIQRLVFEATHKKPEDKEFDWCRYGAEIANLALRLAHSRTQWNGMEGQRSARRIAVSEHLRRAVRKSGDSALASLTESFENILCE</sequence>
<keyword evidence="9" id="KW-1185">Reference proteome</keyword>
<dbReference type="PROSITE" id="PS51892">
    <property type="entry name" value="SUBTILASE"/>
    <property type="match status" value="1"/>
</dbReference>
<dbReference type="Pfam" id="PF00082">
    <property type="entry name" value="Peptidase_S8"/>
    <property type="match status" value="1"/>
</dbReference>
<protein>
    <submittedName>
        <fullName evidence="8">S8/S53 family peptidase</fullName>
    </submittedName>
</protein>
<dbReference type="InterPro" id="IPR000209">
    <property type="entry name" value="Peptidase_S8/S53_dom"/>
</dbReference>
<dbReference type="InterPro" id="IPR050131">
    <property type="entry name" value="Peptidase_S8_subtilisin-like"/>
</dbReference>
<feature type="active site" description="Charge relay system" evidence="5">
    <location>
        <position position="384"/>
    </location>
</feature>
<evidence type="ECO:0000313" key="8">
    <source>
        <dbReference type="EMBL" id="MDA5401046.1"/>
    </source>
</evidence>
<dbReference type="PANTHER" id="PTHR43806:SF11">
    <property type="entry name" value="CEREVISIN-RELATED"/>
    <property type="match status" value="1"/>
</dbReference>
<comment type="caution">
    <text evidence="8">The sequence shown here is derived from an EMBL/GenBank/DDBJ whole genome shotgun (WGS) entry which is preliminary data.</text>
</comment>
<comment type="similarity">
    <text evidence="1 5">Belongs to the peptidase S8 family.</text>
</comment>
<dbReference type="AlphaFoldDB" id="A0A9X3UMG5"/>
<keyword evidence="4 5" id="KW-0720">Serine protease</keyword>
<evidence type="ECO:0000256" key="1">
    <source>
        <dbReference type="ARBA" id="ARBA00011073"/>
    </source>
</evidence>
<feature type="active site" description="Charge relay system" evidence="5">
    <location>
        <position position="228"/>
    </location>
</feature>
<accession>A0A9X3UMG5</accession>
<keyword evidence="2 5" id="KW-0645">Protease</keyword>
<reference evidence="8" key="1">
    <citation type="submission" date="2022-11" db="EMBL/GenBank/DDBJ databases">
        <title>Draft genome sequence of Hoeflea poritis E7-10 and Hoeflea prorocentri PM5-8, separated from scleractinian coral Porites lutea and marine dinoflagellate.</title>
        <authorList>
            <person name="Zhang G."/>
            <person name="Wei Q."/>
            <person name="Cai L."/>
        </authorList>
    </citation>
    <scope>NUCLEOTIDE SEQUENCE</scope>
    <source>
        <strain evidence="8">PM5-8</strain>
    </source>
</reference>
<feature type="region of interest" description="Disordered" evidence="6">
    <location>
        <begin position="211"/>
        <end position="231"/>
    </location>
</feature>
<dbReference type="Proteomes" id="UP001151234">
    <property type="component" value="Unassembled WGS sequence"/>
</dbReference>
<dbReference type="InterPro" id="IPR036852">
    <property type="entry name" value="Peptidase_S8/S53_dom_sf"/>
</dbReference>
<evidence type="ECO:0000256" key="6">
    <source>
        <dbReference type="SAM" id="MobiDB-lite"/>
    </source>
</evidence>
<feature type="active site" description="Charge relay system" evidence="5">
    <location>
        <position position="186"/>
    </location>
</feature>
<name>A0A9X3UMG5_9HYPH</name>
<dbReference type="RefSeq" id="WP_267992856.1">
    <property type="nucleotide sequence ID" value="NZ_JAPJZI010000001.1"/>
</dbReference>